<proteinExistence type="predicted"/>
<comment type="caution">
    <text evidence="2">The sequence shown here is derived from an EMBL/GenBank/DDBJ whole genome shotgun (WGS) entry which is preliminary data.</text>
</comment>
<name>A0A445KDN7_GLYSO</name>
<dbReference type="EMBL" id="QZWG01000006">
    <property type="protein sequence ID" value="RZC08956.1"/>
    <property type="molecule type" value="Genomic_DNA"/>
</dbReference>
<evidence type="ECO:0000313" key="2">
    <source>
        <dbReference type="EMBL" id="RZC08956.1"/>
    </source>
</evidence>
<feature type="domain" description="Retrotransposon Copia-like N-terminal" evidence="1">
    <location>
        <begin position="148"/>
        <end position="194"/>
    </location>
</feature>
<gene>
    <name evidence="2" type="ORF">D0Y65_015603</name>
</gene>
<protein>
    <recommendedName>
        <fullName evidence="1">Retrotransposon Copia-like N-terminal domain-containing protein</fullName>
    </recommendedName>
</protein>
<reference evidence="2 3" key="1">
    <citation type="submission" date="2018-09" db="EMBL/GenBank/DDBJ databases">
        <title>A high-quality reference genome of wild soybean provides a powerful tool to mine soybean genomes.</title>
        <authorList>
            <person name="Xie M."/>
            <person name="Chung C.Y.L."/>
            <person name="Li M.-W."/>
            <person name="Wong F.-L."/>
            <person name="Chan T.-F."/>
            <person name="Lam H.-M."/>
        </authorList>
    </citation>
    <scope>NUCLEOTIDE SEQUENCE [LARGE SCALE GENOMIC DNA]</scope>
    <source>
        <strain evidence="3">cv. W05</strain>
        <tissue evidence="2">Hypocotyl of etiolated seedlings</tissue>
    </source>
</reference>
<sequence>MVIAAKCSRIELNLAFVEAWICARFCAREDWPWVKRVTASSKRSMVACLVLWFDGDIGAGSGHNRIDFSACLSASNEVIEACGFLGIPCGPAMVQFLVALMLLLFLNSSSNEELCCALIFSFILLSSLESFIMNETTFNNIESYLYLHPSESPAIALVSPVLDATNYHSWSRSMITALSAKNKLEFVDGSAPEPLKTDRTYGAWRRCNNMVVSWIVHSVATSIRQSVLWMDKAEEIWRDLKSRYSQGDLL</sequence>
<organism evidence="2 3">
    <name type="scientific">Glycine soja</name>
    <name type="common">Wild soybean</name>
    <dbReference type="NCBI Taxonomy" id="3848"/>
    <lineage>
        <taxon>Eukaryota</taxon>
        <taxon>Viridiplantae</taxon>
        <taxon>Streptophyta</taxon>
        <taxon>Embryophyta</taxon>
        <taxon>Tracheophyta</taxon>
        <taxon>Spermatophyta</taxon>
        <taxon>Magnoliopsida</taxon>
        <taxon>eudicotyledons</taxon>
        <taxon>Gunneridae</taxon>
        <taxon>Pentapetalae</taxon>
        <taxon>rosids</taxon>
        <taxon>fabids</taxon>
        <taxon>Fabales</taxon>
        <taxon>Fabaceae</taxon>
        <taxon>Papilionoideae</taxon>
        <taxon>50 kb inversion clade</taxon>
        <taxon>NPAAA clade</taxon>
        <taxon>indigoferoid/millettioid clade</taxon>
        <taxon>Phaseoleae</taxon>
        <taxon>Glycine</taxon>
        <taxon>Glycine subgen. Soja</taxon>
    </lineage>
</organism>
<dbReference type="Pfam" id="PF14244">
    <property type="entry name" value="Retrotran_gag_3"/>
    <property type="match status" value="1"/>
</dbReference>
<dbReference type="PANTHER" id="PTHR37610">
    <property type="entry name" value="CCHC-TYPE DOMAIN-CONTAINING PROTEIN"/>
    <property type="match status" value="1"/>
</dbReference>
<dbReference type="PANTHER" id="PTHR37610:SF55">
    <property type="entry name" value="RETROTRANSPOSON COPIA-LIKE N-TERMINAL DOMAIN-CONTAINING PROTEIN"/>
    <property type="match status" value="1"/>
</dbReference>
<keyword evidence="3" id="KW-1185">Reference proteome</keyword>
<accession>A0A445KDN7</accession>
<evidence type="ECO:0000259" key="1">
    <source>
        <dbReference type="Pfam" id="PF14244"/>
    </source>
</evidence>
<dbReference type="InterPro" id="IPR029472">
    <property type="entry name" value="Copia-like_N"/>
</dbReference>
<dbReference type="AlphaFoldDB" id="A0A445KDN7"/>
<evidence type="ECO:0000313" key="3">
    <source>
        <dbReference type="Proteomes" id="UP000289340"/>
    </source>
</evidence>
<dbReference type="Proteomes" id="UP000289340">
    <property type="component" value="Chromosome 6"/>
</dbReference>